<dbReference type="Pfam" id="PF07081">
    <property type="entry name" value="DUF1349"/>
    <property type="match status" value="1"/>
</dbReference>
<protein>
    <recommendedName>
        <fullName evidence="3">DUF1349 domain-containing protein</fullName>
    </recommendedName>
</protein>
<dbReference type="KEGG" id="pti:PHATRDRAFT_15801"/>
<name>B7GA72_PHATC</name>
<evidence type="ECO:0000313" key="1">
    <source>
        <dbReference type="EMBL" id="EEC44688.1"/>
    </source>
</evidence>
<dbReference type="eggNOG" id="ENOG502RZMY">
    <property type="taxonomic scope" value="Eukaryota"/>
</dbReference>
<reference evidence="2" key="2">
    <citation type="submission" date="2008-08" db="EMBL/GenBank/DDBJ databases">
        <authorList>
            <consortium name="Diatom Consortium"/>
            <person name="Grigoriev I."/>
            <person name="Grimwood J."/>
            <person name="Kuo A."/>
            <person name="Otillar R.P."/>
            <person name="Salamov A."/>
            <person name="Detter J.C."/>
            <person name="Lindquist E."/>
            <person name="Shapiro H."/>
            <person name="Lucas S."/>
            <person name="Glavina del Rio T."/>
            <person name="Pitluck S."/>
            <person name="Rokhsar D."/>
            <person name="Bowler C."/>
        </authorList>
    </citation>
    <scope>GENOME REANNOTATION</scope>
    <source>
        <strain evidence="2">CCAP 1055/1</strain>
    </source>
</reference>
<dbReference type="Gene3D" id="2.60.120.200">
    <property type="match status" value="1"/>
</dbReference>
<proteinExistence type="predicted"/>
<dbReference type="EMBL" id="CM000623">
    <property type="protein sequence ID" value="EEC44688.1"/>
    <property type="molecule type" value="Genomic_DNA"/>
</dbReference>
<dbReference type="PaxDb" id="2850-Phatr15801"/>
<evidence type="ECO:0000313" key="2">
    <source>
        <dbReference type="Proteomes" id="UP000000759"/>
    </source>
</evidence>
<dbReference type="PANTHER" id="PTHR35332:SF2">
    <property type="entry name" value="REGULATION OF ENOLASE PROTEIN 1"/>
    <property type="match status" value="1"/>
</dbReference>
<gene>
    <name evidence="1" type="ORF">PHATRDRAFT_15801</name>
</gene>
<dbReference type="AlphaFoldDB" id="B7GA72"/>
<reference evidence="1 2" key="1">
    <citation type="journal article" date="2008" name="Nature">
        <title>The Phaeodactylum genome reveals the evolutionary history of diatom genomes.</title>
        <authorList>
            <person name="Bowler C."/>
            <person name="Allen A.E."/>
            <person name="Badger J.H."/>
            <person name="Grimwood J."/>
            <person name="Jabbari K."/>
            <person name="Kuo A."/>
            <person name="Maheswari U."/>
            <person name="Martens C."/>
            <person name="Maumus F."/>
            <person name="Otillar R.P."/>
            <person name="Rayko E."/>
            <person name="Salamov A."/>
            <person name="Vandepoele K."/>
            <person name="Beszteri B."/>
            <person name="Gruber A."/>
            <person name="Heijde M."/>
            <person name="Katinka M."/>
            <person name="Mock T."/>
            <person name="Valentin K."/>
            <person name="Verret F."/>
            <person name="Berges J.A."/>
            <person name="Brownlee C."/>
            <person name="Cadoret J.P."/>
            <person name="Chiovitti A."/>
            <person name="Choi C.J."/>
            <person name="Coesel S."/>
            <person name="De Martino A."/>
            <person name="Detter J.C."/>
            <person name="Durkin C."/>
            <person name="Falciatore A."/>
            <person name="Fournet J."/>
            <person name="Haruta M."/>
            <person name="Huysman M.J."/>
            <person name="Jenkins B.D."/>
            <person name="Jiroutova K."/>
            <person name="Jorgensen R.E."/>
            <person name="Joubert Y."/>
            <person name="Kaplan A."/>
            <person name="Kroger N."/>
            <person name="Kroth P.G."/>
            <person name="La Roche J."/>
            <person name="Lindquist E."/>
            <person name="Lommer M."/>
            <person name="Martin-Jezequel V."/>
            <person name="Lopez P.J."/>
            <person name="Lucas S."/>
            <person name="Mangogna M."/>
            <person name="McGinnis K."/>
            <person name="Medlin L.K."/>
            <person name="Montsant A."/>
            <person name="Oudot-Le Secq M.P."/>
            <person name="Napoli C."/>
            <person name="Obornik M."/>
            <person name="Parker M.S."/>
            <person name="Petit J.L."/>
            <person name="Porcel B.M."/>
            <person name="Poulsen N."/>
            <person name="Robison M."/>
            <person name="Rychlewski L."/>
            <person name="Rynearson T.A."/>
            <person name="Schmutz J."/>
            <person name="Shapiro H."/>
            <person name="Siaut M."/>
            <person name="Stanley M."/>
            <person name="Sussman M.R."/>
            <person name="Taylor A.R."/>
            <person name="Vardi A."/>
            <person name="von Dassow P."/>
            <person name="Vyverman W."/>
            <person name="Willis A."/>
            <person name="Wyrwicz L.S."/>
            <person name="Rokhsar D.S."/>
            <person name="Weissenbach J."/>
            <person name="Armbrust E.V."/>
            <person name="Green B.R."/>
            <person name="Van de Peer Y."/>
            <person name="Grigoriev I.V."/>
        </authorList>
    </citation>
    <scope>NUCLEOTIDE SEQUENCE [LARGE SCALE GENOMIC DNA]</scope>
    <source>
        <strain evidence="1 2">CCAP 1055/1</strain>
    </source>
</reference>
<dbReference type="Proteomes" id="UP000000759">
    <property type="component" value="Chromosome 21"/>
</dbReference>
<dbReference type="GeneID" id="7195483"/>
<dbReference type="PANTHER" id="PTHR35332">
    <property type="entry name" value="REGULATION OF ENOLASE PROTEIN 1"/>
    <property type="match status" value="1"/>
</dbReference>
<keyword evidence="2" id="KW-1185">Reference proteome</keyword>
<dbReference type="OrthoDB" id="42525at2759"/>
<dbReference type="InterPro" id="IPR013320">
    <property type="entry name" value="ConA-like_dom_sf"/>
</dbReference>
<dbReference type="InterPro" id="IPR009784">
    <property type="entry name" value="DUF1349"/>
</dbReference>
<organism evidence="1 2">
    <name type="scientific">Phaeodactylum tricornutum (strain CCAP 1055/1)</name>
    <dbReference type="NCBI Taxonomy" id="556484"/>
    <lineage>
        <taxon>Eukaryota</taxon>
        <taxon>Sar</taxon>
        <taxon>Stramenopiles</taxon>
        <taxon>Ochrophyta</taxon>
        <taxon>Bacillariophyta</taxon>
        <taxon>Bacillariophyceae</taxon>
        <taxon>Bacillariophycidae</taxon>
        <taxon>Naviculales</taxon>
        <taxon>Phaeodactylaceae</taxon>
        <taxon>Phaeodactylum</taxon>
    </lineage>
</organism>
<dbReference type="InParanoid" id="B7GA72"/>
<sequence>WMNKPKKVKIEGARINVRVPEKTDCWRKTRHNFIMDNAPFYWHKIAGDFEVVCKISGGFEKMYDKAGLMIRQDEENWIMSGMECFNDQMNHSTCITRDYTDWSLAPLPENSEKVGIWFAIKRLGDAIETFYSIEGKKWIQTRQGLFSSAPVLKVGIVCACPMGDPFKVNFDMYRCKNI</sequence>
<accession>B7GA72</accession>
<feature type="non-terminal residue" evidence="1">
    <location>
        <position position="1"/>
    </location>
</feature>
<dbReference type="RefSeq" id="XP_002184019.1">
    <property type="nucleotide sequence ID" value="XM_002183983.1"/>
</dbReference>
<dbReference type="HOGENOM" id="CLU_349355_0_0_1"/>
<evidence type="ECO:0008006" key="3">
    <source>
        <dbReference type="Google" id="ProtNLM"/>
    </source>
</evidence>
<dbReference type="SUPFAM" id="SSF49899">
    <property type="entry name" value="Concanavalin A-like lectins/glucanases"/>
    <property type="match status" value="1"/>
</dbReference>